<dbReference type="Pfam" id="PF18199">
    <property type="entry name" value="Dynein_C"/>
    <property type="match status" value="1"/>
</dbReference>
<keyword evidence="14" id="KW-0969">Cilium</keyword>
<keyword evidence="5" id="KW-0217">Developmental protein</keyword>
<dbReference type="InterPro" id="IPR024743">
    <property type="entry name" value="Dynein_HC_stalk"/>
</dbReference>
<keyword evidence="11" id="KW-0067">ATP-binding</keyword>
<dbReference type="Pfam" id="PF21264">
    <property type="entry name" value="DYNC2H1_AAA_dom"/>
    <property type="match status" value="1"/>
</dbReference>
<evidence type="ECO:0000256" key="13">
    <source>
        <dbReference type="ARBA" id="ARBA00023054"/>
    </source>
</evidence>
<dbReference type="InterPro" id="IPR042222">
    <property type="entry name" value="Dynein_2_N"/>
</dbReference>
<keyword evidence="13 20" id="KW-0175">Coiled coil</keyword>
<dbReference type="InterPro" id="IPR041228">
    <property type="entry name" value="Dynein_C"/>
</dbReference>
<feature type="coiled-coil region" evidence="20">
    <location>
        <begin position="2929"/>
        <end position="2956"/>
    </location>
</feature>
<name>A0ABM4D2S8_HYDVU</name>
<dbReference type="Gene3D" id="1.20.1270.280">
    <property type="match status" value="1"/>
</dbReference>
<dbReference type="InterPro" id="IPR043160">
    <property type="entry name" value="Dynein_C_barrel"/>
</dbReference>
<proteinExistence type="inferred from homology"/>
<dbReference type="InterPro" id="IPR013602">
    <property type="entry name" value="Dynein_heavy_linker"/>
</dbReference>
<dbReference type="InterPro" id="IPR004273">
    <property type="entry name" value="Dynein_heavy_D6_P-loop"/>
</dbReference>
<evidence type="ECO:0000256" key="15">
    <source>
        <dbReference type="ARBA" id="ARBA00023136"/>
    </source>
</evidence>
<evidence type="ECO:0000256" key="16">
    <source>
        <dbReference type="ARBA" id="ARBA00023175"/>
    </source>
</evidence>
<dbReference type="InterPro" id="IPR041658">
    <property type="entry name" value="AAA_lid_11"/>
</dbReference>
<dbReference type="InterPro" id="IPR042219">
    <property type="entry name" value="AAA_lid_11_sf"/>
</dbReference>
<keyword evidence="7" id="KW-0963">Cytoplasm</keyword>
<dbReference type="Pfam" id="PF12775">
    <property type="entry name" value="AAA_7"/>
    <property type="match status" value="1"/>
</dbReference>
<dbReference type="Pfam" id="PF12777">
    <property type="entry name" value="MT"/>
    <property type="match status" value="1"/>
</dbReference>
<dbReference type="InterPro" id="IPR003593">
    <property type="entry name" value="AAA+_ATPase"/>
</dbReference>
<dbReference type="InterPro" id="IPR035706">
    <property type="entry name" value="AAA_9"/>
</dbReference>
<evidence type="ECO:0000259" key="21">
    <source>
        <dbReference type="SMART" id="SM00382"/>
    </source>
</evidence>
<keyword evidence="18" id="KW-0966">Cell projection</keyword>
<keyword evidence="17" id="KW-0206">Cytoskeleton</keyword>
<feature type="coiled-coil region" evidence="20">
    <location>
        <begin position="3398"/>
        <end position="3425"/>
    </location>
</feature>
<dbReference type="Gene3D" id="1.10.8.1220">
    <property type="match status" value="1"/>
</dbReference>
<keyword evidence="22" id="KW-1185">Reference proteome</keyword>
<sequence>MTADIRKDFILATVANYFGIPISSSIVDDLQNKKEVNNFLDDGNKLILVNIHREKNIEVYNELNLNYPNEQCIVFFKIKPEAITAETVHTNILVSSMFKSPISVLYHSIKKIFSPLILNSDISNQSIDPKIQNLLGELEAGLASFLRKSGNLDSSDKKNSLSGILTPSDEFQYWKELANNGDGRAKLFISIFERSNFMNDFSDLNVYEIAEVSEIVDISMDILDELWKQDDFPEYPQVRMHHFFDIIGSSIGLYIQKRLSNMDIWNEKSNIIKEVLQHGIQICEKWSEVCETLTDKFWKTLPAHPWKGDKYVPLNLMKLCERLQEILRIRIIHEQHNKLLSNSERQFLNSEQAFKPFIGLNPVQYNPFTVPLWKTAVVQYGKSIEPIEERVAMKLKEKFSNTKAKSFQLLREFQRYKELVNRPNIKKLLTAEREALLGQLHEHIKSLKSDFQARSSFKNGEGPPKGNNMPEIINSIIWGKQLKAKVEELLKSSEYLLSDISSFERFKAICQPFIVEVGQYMKENYDNWSRETIDNIENTENSLSLKTNGKLMELGHTDGKLEVHYDARLVTLIREVRQLQGMGYNVSLKIQNVALTASKFYRQAIVLKQVAHFYNTIDQQMVACQQSMMLDTAYAFEQLIKNPKAGSKEKDGKMHVTWDNPQEVEDYIKKLQAVAEKLTTDNRKLRKIHNVMIDKVSQLMNTDLLRNPLKWKDTIMEMRQLIANLTEQGFKVSNMKPWTLFLDHQLYKALEHQYQLGLEALHENLPEIKVELVFRQQQLQFKPPMEEIRMKYYREIRKFISIPKNFKGLADNYLMFQSVIENNSSLFETVYSKAETLFNRLQNVQQQFVEWVVFGSTDMDALADKHLQTASDWEMNIKLIKLKGKESEKLPPVVKVDCITVSTVPIKSTIDDLISKLFDTLLLSLRRSIVNGYNESDHFVSNSIQSLSIIPHSVDEMGEANLRYNMVMEGKSKFKEFNEELELKNKLLGQTAGGGIEKVSELKQKWEYLEQQLVSHSVMIKGQMNSMMKDLTSRIEAFQQELQRFSSRWHQLKPANIDADADQKTCSEAVNNVKERRAEFEDLKERKKKLIADSLNFEMAPPDIPLVEELESDISLFEDMWRLYEEFNTDLNAMGEQDWISFRNHTGQFDDMLGIWKDKLRKTEPNVIVLKIQKDVDMYKNLFPVLKYVRGDTLSSDHWLELFRMVKMPKGVTLEKLTFANILSVAENIVANHDQLKELNNRAQGEVSIRDALRELDFWGAGAVFNFTSYTDTSSKNVQLVKDWKELFNQVGDNQCLLQSLKDSPYYQGFADKASLWETRLIDLDEYLHNLNEIQRKWVYLEPIFGRGALPREQERFKRVDDDFRSIIFGMENDARLVSLVSRPGIRNMLITMLDQLQRCQKSLNEFLEEKRSLFPRFYFIGDDDLLEILGQSTNPNVIQTHLKKLFAGIHKVDFSDGSHHIIAMRSLDGEVVKLNTPVVITEEVEVWLAALALQMKETLKLMAVECYRNSKAGNVDPSKYPSQVLCIAEAILFTEKCEEALRNNRLHKFKSELEAQLESYTATEIKHDSSDVASNVLELKLKALILDAIHFIDVVEQLQKENAKSVEDWAWQKQLRFYLNKQGECYMSMVDADFSYTYEYQGNAQKLVHTPLTDKCYLTLTQGMKMGLGGNPYGPAGTGKTESVKALGGLFGRQVLVFNCDEGIDVKSIGRIFIGLVKCGAWGCFDEFNRLEEAVLSAVSTQIQSIQASIKNREASMELMGRNVTLDLNSGIFITLNPAGKGYGGRQKLPDNLKQLFRPVVMSKPNNELISEVILFSEGFKDGKNLGRKLVAIFTLSAELLSKQQHYDWGLRPLKTVLKGCGDLLQKEKQNKTDDSKKIDKNAETNLVVQALRLNTLSKLTFSDSKRFDALIKDVFPGIDFQDVEYKTLKEALKVTMKEMGLVESPVQLKKALELYEQLRQRMGVVVVGPSGSGKTCLWSMLRLALGKVGQTVKQYTMNPKAMPRTQLLGQIDIDTREWSDGVLTKAAREVVKEPLEVQSWIICDGDIDPEWVESLNSVLDDNRLLTMPSGERIQFGPNVNFLFETHDLSSASPATVSRMGMIFLSNEDTDTNAIIKAWISREAPDNKLLAGWIDDYFSRALDFILKCNDFIVETTLVGSILSGLSHLKGVSTKGEFACALIKGMGANLNEDSKVSLAKEIFKWVGETPPDPANPLDAYYDKKRGKLSNYELQLPEKLKPEEFSSTKSPVILTQYVKRYLDSFSLWLKSDETRQPFILVGPEGCGKELLLNFTFEQLRSSQVAMIHCNAQTSPIHVLQKLSQTCMSISTNTGRVYKPKDCERLILYLKDINLPKPDKWGTSQLLSFLQQVITYNGFYDMNLEWVGLDGVQIVGSMNATSSLGRHQLSSRFTSIVRICSIGYPTKSQLETIYTEYLKVLSYSSFVNHPVWSTEKNIKQLAKSTVQVYEQMRSKFTVDHYPHYIFTPKDLSKWILGILRYDVGDASDKSSTTLIKIWAYQAKRLFSDRLVGHESLDKFENMLMSIVRNDWSVNIDDLKNTYYVTWGASGGLSHTGNVRGSFGRPLGMLLKEDFKQIVNKGLVAFGRDTKELDYLVFDEVLDNVASIDRILTQPNGSLVLAGRSGVGRRTALMLVAHMHQINVFTPKVGRGYSTKNFKSDLKAVMQSAGISGEQVVLLIEDYQLVEPNFLELINSLLCSGDVPGLYTSEELDPLLVPLREQASQEGYRGPIYGYFAQRVLCNLHVVLIMDCSSSNFVINCEANPALYKCCSFQWLDSWTKSSMLQIPKLLSEAKIDPNDSQKLPPFPMNEKLSEHFYLLHQTCLKVGATPRHYLKFLNNYVSLYTAKKEVIEKRRKHLQGGVSKLKEATNLVDDLKKNAALQGKLLSEKQSEADAALKSITQSMENAGSQKVEMERLKEKQNVEVEKLAKRKEAIEAELSEIGPVLEEAKQAVGNIKSESLSEIRALRMPPDAIRDILEGVLRLMGILDTSWNSMRGFLAKRGAKEDIISFDAHSISPEIRSSVEELLESKKSSFDTKVAKRASVAAAPLAAWVTANVKYSKVLEKIGPLEKEQSELQKGIDKSQSRLDKLGEALSSVDKKVADMKLKFEKRTQEAAKLKVELDKAEETILAAETLVDKLRGEFQRWTLQVGELTSEVEKLPAYAQLAAAFITYLGHQPEDIRRKYLGKWCQMIGLQNFDLRKFLTTESEQLVWKSEGLPSDLLSIENALIILKDCVCPFLVDPSQQATQWLKHHLKDQRLEVINQQDGNFVTSLELAVRFGKTLIIQEVDGVEPILYPILRKDFVSQGPRYVVNVGEKSVDYNEGFRVYLTTRNPHPELTPDAASLVNEVNFTTTRAGLTGQLLALTLKMEKPELEVKKTELLHKEEQLKIQLAELEDSLLESLANAEGNILENKELLSSLNKTKLSSITISDSLKDAHQIQASLDKERDVYLSLAEHGSALYFAICDLAKINNMYRFSLNCFLRLFKRALESIKDKGTSDNHINILKDSVQTLVYEYVCRSLFKADRLLFGLHLVHGVYPNLFEKQEWEFFCGIIVNTALNEKDLLNSLKNEVPSWVDEERYSSVSSLKSTFNTLFSTLDLTNQQTWGNFGKSSQCELEFPASLSKKVSAFQQLLVVQAFRPDRLQSAISVFTARSLGLKVLSTSSLSLKNLVKETTSKEPILIIISPGSDPSQELEELAIQTVGKDRYHQVAMGQGQAEIAMKLLQDCAKSGDWLCLKNLHLVTPWLSKLENLLNSIEPSDGFRLWMTAETHVKFPAILLQSSLKVTFEAPPGIKKNMQRSFESWTPNFFQSNNNSRCYTLFALAWFHALVEERRNFIPQGWTKFYEFSMADLRAGADIVDRLFKKAGNKSISWDFLHGLFENAIYGGRVDNNFDVRVLSSYLHMYFSDKLTSSSNKTLFPASVSLPATTNYREFTDIVANLPDDDSPTYFGLPLNIEQSTQKVISSQVILQLKVLMRADISVHKFDKDKWATELAPILNLWKKLNQGSTFLQMKVSLPSDDPDTPPVESFIKLEYYNSIVLVQYVHSTLASLAKIIKGTQLLTPSVQLMAASLMHHETPSIWSKEWEAGPEEAALWLKAVMLKTNALTTWLEKVKSRSLLTDVLDLSELFHPDTFLNALRQQTARATKVPMDQLKLVSSWKTSGLSAAKVAVKIGNLQLEGCIFDGITLSENGRTSVSISSVPPCFVAWISKEQPEPYTPDECISLPIYYTTNREKIVAELNVPCGGNQQKWIQCGAALFLKNE</sequence>
<dbReference type="PANTHER" id="PTHR46532">
    <property type="entry name" value="MALE FERTILITY FACTOR KL5"/>
    <property type="match status" value="1"/>
</dbReference>
<dbReference type="Pfam" id="PF12781">
    <property type="entry name" value="AAA_9"/>
    <property type="match status" value="1"/>
</dbReference>
<evidence type="ECO:0000313" key="23">
    <source>
        <dbReference type="RefSeq" id="XP_065668557.1"/>
    </source>
</evidence>
<dbReference type="Gene3D" id="1.10.8.710">
    <property type="match status" value="1"/>
</dbReference>
<dbReference type="Proteomes" id="UP001652625">
    <property type="component" value="Chromosome 12"/>
</dbReference>
<keyword evidence="10" id="KW-0970">Cilium biogenesis/degradation</keyword>
<dbReference type="Pfam" id="PF03028">
    <property type="entry name" value="Dynein_heavy"/>
    <property type="match status" value="1"/>
</dbReference>
<evidence type="ECO:0000256" key="18">
    <source>
        <dbReference type="ARBA" id="ARBA00023273"/>
    </source>
</evidence>
<dbReference type="InterPro" id="IPR054354">
    <property type="entry name" value="DYNC2H1-like_lid"/>
</dbReference>
<evidence type="ECO:0000256" key="17">
    <source>
        <dbReference type="ARBA" id="ARBA00023212"/>
    </source>
</evidence>
<evidence type="ECO:0000256" key="1">
    <source>
        <dbReference type="ARBA" id="ARBA00004138"/>
    </source>
</evidence>
<dbReference type="Pfam" id="PF08393">
    <property type="entry name" value="DHC_N2"/>
    <property type="match status" value="1"/>
</dbReference>
<evidence type="ECO:0000256" key="2">
    <source>
        <dbReference type="ARBA" id="ARBA00004202"/>
    </source>
</evidence>
<comment type="subcellular location">
    <subcellularLocation>
        <location evidence="2">Cell membrane</location>
        <topology evidence="2">Peripheral membrane protein</topology>
    </subcellularLocation>
    <subcellularLocation>
        <location evidence="1">Cell projection</location>
        <location evidence="1">Cilium</location>
    </subcellularLocation>
    <subcellularLocation>
        <location evidence="3">Cytoplasm</location>
        <location evidence="3">Cytoskeleton</location>
    </subcellularLocation>
</comment>
<evidence type="ECO:0000256" key="11">
    <source>
        <dbReference type="ARBA" id="ARBA00022840"/>
    </source>
</evidence>
<reference evidence="23" key="1">
    <citation type="submission" date="2025-08" db="UniProtKB">
        <authorList>
            <consortium name="RefSeq"/>
        </authorList>
    </citation>
    <scope>IDENTIFICATION</scope>
</reference>
<evidence type="ECO:0000256" key="12">
    <source>
        <dbReference type="ARBA" id="ARBA00023017"/>
    </source>
</evidence>
<evidence type="ECO:0000256" key="4">
    <source>
        <dbReference type="ARBA" id="ARBA00008887"/>
    </source>
</evidence>
<dbReference type="Gene3D" id="1.20.58.1120">
    <property type="match status" value="1"/>
</dbReference>
<evidence type="ECO:0000313" key="22">
    <source>
        <dbReference type="Proteomes" id="UP001652625"/>
    </source>
</evidence>
<dbReference type="InterPro" id="IPR013594">
    <property type="entry name" value="Dynein_heavy_tail"/>
</dbReference>
<dbReference type="InterPro" id="IPR035699">
    <property type="entry name" value="AAA_6"/>
</dbReference>
<dbReference type="Gene3D" id="3.10.490.20">
    <property type="match status" value="1"/>
</dbReference>
<dbReference type="InterPro" id="IPR024317">
    <property type="entry name" value="Dynein_heavy_chain_D4_dom"/>
</dbReference>
<keyword evidence="15" id="KW-0472">Membrane</keyword>
<dbReference type="Gene3D" id="1.20.920.30">
    <property type="match status" value="1"/>
</dbReference>
<dbReference type="Gene3D" id="1.20.140.100">
    <property type="entry name" value="Dynein heavy chain, N-terminal domain 2"/>
    <property type="match status" value="1"/>
</dbReference>
<evidence type="ECO:0000256" key="3">
    <source>
        <dbReference type="ARBA" id="ARBA00004245"/>
    </source>
</evidence>
<dbReference type="Pfam" id="PF12780">
    <property type="entry name" value="AAA_8"/>
    <property type="match status" value="1"/>
</dbReference>
<gene>
    <name evidence="23" type="primary">LOC100202757</name>
</gene>
<dbReference type="InterPro" id="IPR049400">
    <property type="entry name" value="DYNC2H1_AAA_dom"/>
</dbReference>
<keyword evidence="8" id="KW-0493">Microtubule</keyword>
<evidence type="ECO:0000256" key="8">
    <source>
        <dbReference type="ARBA" id="ARBA00022701"/>
    </source>
</evidence>
<dbReference type="InterPro" id="IPR027417">
    <property type="entry name" value="P-loop_NTPase"/>
</dbReference>
<feature type="coiled-coil region" evidence="20">
    <location>
        <begin position="3127"/>
        <end position="3161"/>
    </location>
</feature>
<evidence type="ECO:0000256" key="5">
    <source>
        <dbReference type="ARBA" id="ARBA00022473"/>
    </source>
</evidence>
<evidence type="ECO:0000256" key="7">
    <source>
        <dbReference type="ARBA" id="ARBA00022490"/>
    </source>
</evidence>
<dbReference type="SUPFAM" id="SSF52540">
    <property type="entry name" value="P-loop containing nucleoside triphosphate hydrolases"/>
    <property type="match status" value="4"/>
</dbReference>
<dbReference type="SMART" id="SM00382">
    <property type="entry name" value="AAA"/>
    <property type="match status" value="2"/>
</dbReference>
<dbReference type="Gene3D" id="1.10.8.720">
    <property type="entry name" value="Region D6 of dynein motor"/>
    <property type="match status" value="1"/>
</dbReference>
<keyword evidence="9" id="KW-0547">Nucleotide-binding</keyword>
<feature type="domain" description="AAA+ ATPase" evidence="21">
    <location>
        <begin position="2273"/>
        <end position="2421"/>
    </location>
</feature>
<dbReference type="Pfam" id="PF08385">
    <property type="entry name" value="DHC_N1"/>
    <property type="match status" value="1"/>
</dbReference>
<organism evidence="22 23">
    <name type="scientific">Hydra vulgaris</name>
    <name type="common">Hydra</name>
    <name type="synonym">Hydra attenuata</name>
    <dbReference type="NCBI Taxonomy" id="6087"/>
    <lineage>
        <taxon>Eukaryota</taxon>
        <taxon>Metazoa</taxon>
        <taxon>Cnidaria</taxon>
        <taxon>Hydrozoa</taxon>
        <taxon>Hydroidolina</taxon>
        <taxon>Anthoathecata</taxon>
        <taxon>Aplanulata</taxon>
        <taxon>Hydridae</taxon>
        <taxon>Hydra</taxon>
    </lineage>
</organism>
<accession>A0ABM4D2S8</accession>
<dbReference type="Gene3D" id="3.20.180.20">
    <property type="entry name" value="Dynein heavy chain, N-terminal domain 2"/>
    <property type="match status" value="1"/>
</dbReference>
<evidence type="ECO:0000256" key="10">
    <source>
        <dbReference type="ARBA" id="ARBA00022794"/>
    </source>
</evidence>
<evidence type="ECO:0000256" key="19">
    <source>
        <dbReference type="ARBA" id="ARBA00023902"/>
    </source>
</evidence>
<evidence type="ECO:0000256" key="9">
    <source>
        <dbReference type="ARBA" id="ARBA00022741"/>
    </source>
</evidence>
<feature type="domain" description="AAA+ ATPase" evidence="21">
    <location>
        <begin position="1670"/>
        <end position="1807"/>
    </location>
</feature>
<dbReference type="RefSeq" id="XP_065668557.1">
    <property type="nucleotide sequence ID" value="XM_065812485.1"/>
</dbReference>
<dbReference type="Gene3D" id="6.10.140.1060">
    <property type="match status" value="1"/>
</dbReference>
<dbReference type="GeneID" id="100202757"/>
<keyword evidence="16" id="KW-0505">Motor protein</keyword>
<dbReference type="Pfam" id="PF22597">
    <property type="entry name" value="DYN_lid"/>
    <property type="match status" value="1"/>
</dbReference>
<comment type="similarity">
    <text evidence="4">Belongs to the dynein heavy chain family.</text>
</comment>
<keyword evidence="6" id="KW-1003">Cell membrane</keyword>
<protein>
    <recommendedName>
        <fullName evidence="19">Cytoplasmic dynein 2 heavy chain 1</fullName>
    </recommendedName>
</protein>
<dbReference type="InterPro" id="IPR043157">
    <property type="entry name" value="Dynein_AAA1S"/>
</dbReference>
<keyword evidence="12" id="KW-0243">Dynein</keyword>
<dbReference type="InterPro" id="IPR042228">
    <property type="entry name" value="Dynein_linker_3"/>
</dbReference>
<feature type="coiled-coil region" evidence="20">
    <location>
        <begin position="1021"/>
        <end position="1093"/>
    </location>
</feature>
<dbReference type="Pfam" id="PF12774">
    <property type="entry name" value="AAA_6"/>
    <property type="match status" value="1"/>
</dbReference>
<dbReference type="PANTHER" id="PTHR46532:SF15">
    <property type="entry name" value="CYTOPLASMIC DYNEIN 2 HEAVY CHAIN 1"/>
    <property type="match status" value="1"/>
</dbReference>
<dbReference type="Pfam" id="PF18198">
    <property type="entry name" value="AAA_lid_11"/>
    <property type="match status" value="1"/>
</dbReference>
<dbReference type="Gene3D" id="3.40.50.300">
    <property type="entry name" value="P-loop containing nucleotide triphosphate hydrolases"/>
    <property type="match status" value="5"/>
</dbReference>
<dbReference type="Gene3D" id="1.20.920.20">
    <property type="match status" value="1"/>
</dbReference>
<evidence type="ECO:0000256" key="6">
    <source>
        <dbReference type="ARBA" id="ARBA00022475"/>
    </source>
</evidence>
<evidence type="ECO:0000256" key="20">
    <source>
        <dbReference type="SAM" id="Coils"/>
    </source>
</evidence>
<evidence type="ECO:0000256" key="14">
    <source>
        <dbReference type="ARBA" id="ARBA00023069"/>
    </source>
</evidence>
<dbReference type="InterPro" id="IPR026983">
    <property type="entry name" value="DHC"/>
</dbReference>